<organism evidence="2 3">
    <name type="scientific">Dermatophagoides farinae</name>
    <name type="common">American house dust mite</name>
    <dbReference type="NCBI Taxonomy" id="6954"/>
    <lineage>
        <taxon>Eukaryota</taxon>
        <taxon>Metazoa</taxon>
        <taxon>Ecdysozoa</taxon>
        <taxon>Arthropoda</taxon>
        <taxon>Chelicerata</taxon>
        <taxon>Arachnida</taxon>
        <taxon>Acari</taxon>
        <taxon>Acariformes</taxon>
        <taxon>Sarcoptiformes</taxon>
        <taxon>Astigmata</taxon>
        <taxon>Psoroptidia</taxon>
        <taxon>Analgoidea</taxon>
        <taxon>Pyroglyphidae</taxon>
        <taxon>Dermatophagoidinae</taxon>
        <taxon>Dermatophagoides</taxon>
    </lineage>
</organism>
<gene>
    <name evidence="2" type="ORF">DERF_005089</name>
</gene>
<dbReference type="EMBL" id="ASGP02000002">
    <property type="protein sequence ID" value="KAH9521428.1"/>
    <property type="molecule type" value="Genomic_DNA"/>
</dbReference>
<sequence>MADDNDNTNTNTNTNTNNLAQNEFSNYKVRKIFQTSEGGKTSGRVRNNLANELMENVEKEIKSFIQCQPLS</sequence>
<protein>
    <submittedName>
        <fullName evidence="2">Uncharacterized protein</fullName>
    </submittedName>
</protein>
<proteinExistence type="predicted"/>
<feature type="compositionally biased region" description="Low complexity" evidence="1">
    <location>
        <begin position="7"/>
        <end position="18"/>
    </location>
</feature>
<reference evidence="2" key="1">
    <citation type="submission" date="2013-05" db="EMBL/GenBank/DDBJ databases">
        <authorList>
            <person name="Yim A.K.Y."/>
            <person name="Chan T.F."/>
            <person name="Ji K.M."/>
            <person name="Liu X.Y."/>
            <person name="Zhou J.W."/>
            <person name="Li R.Q."/>
            <person name="Yang K.Y."/>
            <person name="Li J."/>
            <person name="Li M."/>
            <person name="Law P.T.W."/>
            <person name="Wu Y.L."/>
            <person name="Cai Z.L."/>
            <person name="Qin H."/>
            <person name="Bao Y."/>
            <person name="Leung R.K.K."/>
            <person name="Ng P.K.S."/>
            <person name="Zou J."/>
            <person name="Zhong X.J."/>
            <person name="Ran P.X."/>
            <person name="Zhong N.S."/>
            <person name="Liu Z.G."/>
            <person name="Tsui S.K.W."/>
        </authorList>
    </citation>
    <scope>NUCLEOTIDE SEQUENCE</scope>
    <source>
        <strain evidence="2">Derf</strain>
        <tissue evidence="2">Whole organism</tissue>
    </source>
</reference>
<comment type="caution">
    <text evidence="2">The sequence shown here is derived from an EMBL/GenBank/DDBJ whole genome shotgun (WGS) entry which is preliminary data.</text>
</comment>
<reference evidence="2" key="2">
    <citation type="journal article" date="2022" name="Res Sq">
        <title>Comparative Genomics Reveals Insights into the Divergent Evolution of Astigmatic Mites and Household Pest Adaptations.</title>
        <authorList>
            <person name="Xiong Q."/>
            <person name="Wan A.T.-Y."/>
            <person name="Liu X.-Y."/>
            <person name="Fung C.S.-H."/>
            <person name="Xiao X."/>
            <person name="Malainual N."/>
            <person name="Hou J."/>
            <person name="Wang L."/>
            <person name="Wang M."/>
            <person name="Yang K."/>
            <person name="Cui Y."/>
            <person name="Leung E."/>
            <person name="Nong W."/>
            <person name="Shin S.-K."/>
            <person name="Au S."/>
            <person name="Jeong K.Y."/>
            <person name="Chew F.T."/>
            <person name="Hui J."/>
            <person name="Leung T.F."/>
            <person name="Tungtrongchitr A."/>
            <person name="Zhong N."/>
            <person name="Liu Z."/>
            <person name="Tsui S."/>
        </authorList>
    </citation>
    <scope>NUCLEOTIDE SEQUENCE</scope>
    <source>
        <strain evidence="2">Derf</strain>
        <tissue evidence="2">Whole organism</tissue>
    </source>
</reference>
<feature type="region of interest" description="Disordered" evidence="1">
    <location>
        <begin position="1"/>
        <end position="24"/>
    </location>
</feature>
<evidence type="ECO:0000256" key="1">
    <source>
        <dbReference type="SAM" id="MobiDB-lite"/>
    </source>
</evidence>
<accession>A0A922I560</accession>
<keyword evidence="3" id="KW-1185">Reference proteome</keyword>
<evidence type="ECO:0000313" key="3">
    <source>
        <dbReference type="Proteomes" id="UP000790347"/>
    </source>
</evidence>
<name>A0A922I560_DERFA</name>
<evidence type="ECO:0000313" key="2">
    <source>
        <dbReference type="EMBL" id="KAH9521428.1"/>
    </source>
</evidence>
<dbReference type="Proteomes" id="UP000790347">
    <property type="component" value="Unassembled WGS sequence"/>
</dbReference>
<dbReference type="AlphaFoldDB" id="A0A922I560"/>